<reference evidence="2 3" key="1">
    <citation type="submission" date="2010-02" db="EMBL/GenBank/DDBJ databases">
        <authorList>
            <person name="Weinstock G."/>
            <person name="Sodergren E."/>
            <person name="Clifton S."/>
            <person name="Fulton L."/>
            <person name="Fulton B."/>
            <person name="Courtney L."/>
            <person name="Fronick C."/>
            <person name="Harrison M."/>
            <person name="Strong C."/>
            <person name="Farmer C."/>
            <person name="Delahaunty K."/>
            <person name="Markovic C."/>
            <person name="Hall O."/>
            <person name="Minx P."/>
            <person name="Tomlinson C."/>
            <person name="Mitreva M."/>
            <person name="Nelson J."/>
            <person name="Hou S."/>
            <person name="Wollam A."/>
            <person name="Pepin K.H."/>
            <person name="Johnson M."/>
            <person name="Bhonagiri V."/>
            <person name="Zhang X."/>
            <person name="Suruliraj S."/>
            <person name="Warren W."/>
            <person name="Chinwalla A."/>
            <person name="Mardis E.R."/>
            <person name="Wilson R.K."/>
        </authorList>
    </citation>
    <scope>NUCLEOTIDE SEQUENCE [LARGE SCALE GENOMIC DNA]</scope>
    <source>
        <strain evidence="2 3">ATCC 23685</strain>
    </source>
</reference>
<name>D4F191_EDWTA</name>
<feature type="region of interest" description="Disordered" evidence="1">
    <location>
        <begin position="1"/>
        <end position="23"/>
    </location>
</feature>
<dbReference type="Proteomes" id="UP000003692">
    <property type="component" value="Unassembled WGS sequence"/>
</dbReference>
<accession>D4F191</accession>
<dbReference type="HOGENOM" id="CLU_3288734_0_0_6"/>
<dbReference type="EMBL" id="ADGK01000014">
    <property type="protein sequence ID" value="EFE24485.1"/>
    <property type="molecule type" value="Genomic_DNA"/>
</dbReference>
<gene>
    <name evidence="2" type="ORF">EDWATA_00475</name>
</gene>
<protein>
    <submittedName>
        <fullName evidence="2">Uncharacterized protein</fullName>
    </submittedName>
</protein>
<sequence length="40" mass="4420">MQYGDEQQMHTAARAPSSLTCDAPRPLAEHHTFLSISYSA</sequence>
<proteinExistence type="predicted"/>
<organism evidence="2 3">
    <name type="scientific">Edwardsiella tarda ATCC 23685</name>
    <dbReference type="NCBI Taxonomy" id="500638"/>
    <lineage>
        <taxon>Bacteria</taxon>
        <taxon>Pseudomonadati</taxon>
        <taxon>Pseudomonadota</taxon>
        <taxon>Gammaproteobacteria</taxon>
        <taxon>Enterobacterales</taxon>
        <taxon>Hafniaceae</taxon>
        <taxon>Edwardsiella</taxon>
    </lineage>
</organism>
<dbReference type="AlphaFoldDB" id="D4F191"/>
<evidence type="ECO:0000256" key="1">
    <source>
        <dbReference type="SAM" id="MobiDB-lite"/>
    </source>
</evidence>
<evidence type="ECO:0000313" key="3">
    <source>
        <dbReference type="Proteomes" id="UP000003692"/>
    </source>
</evidence>
<comment type="caution">
    <text evidence="2">The sequence shown here is derived from an EMBL/GenBank/DDBJ whole genome shotgun (WGS) entry which is preliminary data.</text>
</comment>
<evidence type="ECO:0000313" key="2">
    <source>
        <dbReference type="EMBL" id="EFE24485.1"/>
    </source>
</evidence>